<dbReference type="InterPro" id="IPR009967">
    <property type="entry name" value="Flagellum_FlbT"/>
</dbReference>
<keyword evidence="1" id="KW-0678">Repressor</keyword>
<reference evidence="4" key="1">
    <citation type="submission" date="2007-04" db="EMBL/GenBank/DDBJ databases">
        <title>Complete sequence of plasmid pRSPA02 of Rhodobacter sphaeroides ATCC 17025.</title>
        <authorList>
            <consortium name="US DOE Joint Genome Institute"/>
            <person name="Copeland A."/>
            <person name="Lucas S."/>
            <person name="Lapidus A."/>
            <person name="Barry K."/>
            <person name="Detter J.C."/>
            <person name="Glavina del Rio T."/>
            <person name="Hammon N."/>
            <person name="Israni S."/>
            <person name="Dalin E."/>
            <person name="Tice H."/>
            <person name="Pitluck S."/>
            <person name="Chertkov O."/>
            <person name="Brettin T."/>
            <person name="Bruce D."/>
            <person name="Han C."/>
            <person name="Schmutz J."/>
            <person name="Larimer F."/>
            <person name="Land M."/>
            <person name="Hauser L."/>
            <person name="Kyrpides N."/>
            <person name="Kim E."/>
            <person name="Richardson P."/>
            <person name="Mackenzie C."/>
            <person name="Choudhary M."/>
            <person name="Donohue T.J."/>
            <person name="Kaplan S."/>
        </authorList>
    </citation>
    <scope>NUCLEOTIDE SEQUENCE [LARGE SCALE GENOMIC DNA]</scope>
    <source>
        <strain evidence="4">ATCC 17025</strain>
        <plasmid evidence="4">pRSPA02</plasmid>
    </source>
</reference>
<keyword evidence="2" id="KW-1005">Bacterial flagellum biogenesis</keyword>
<keyword evidence="4" id="KW-0614">Plasmid</keyword>
<evidence type="ECO:0000256" key="2">
    <source>
        <dbReference type="ARBA" id="ARBA00022795"/>
    </source>
</evidence>
<evidence type="ECO:0000313" key="4">
    <source>
        <dbReference type="EMBL" id="ABP72933.1"/>
    </source>
</evidence>
<dbReference type="KEGG" id="rsq:Rsph17025_4081"/>
<proteinExistence type="predicted"/>
<dbReference type="GO" id="GO:0006402">
    <property type="term" value="P:mRNA catabolic process"/>
    <property type="evidence" value="ECO:0007669"/>
    <property type="project" value="InterPro"/>
</dbReference>
<geneLocation type="plasmid" evidence="4">
    <name>pRSPA02</name>
</geneLocation>
<sequence length="94" mass="10246">MKRATCATAEPRRHDQLVQRPVGRIAAGAAEITHEPQLLHEIEQLSQVLTDADSRAQLGVATAAVLAGQHYQILKALRSLLPREARHLAVVGVR</sequence>
<keyword evidence="3" id="KW-0694">RNA-binding</keyword>
<protein>
    <submittedName>
        <fullName evidence="4">Uncharacterized protein</fullName>
    </submittedName>
</protein>
<gene>
    <name evidence="4" type="ordered locus">Rsph17025_4081</name>
</gene>
<organism evidence="4">
    <name type="scientific">Cereibacter sphaeroides (strain ATCC 17025 / ATH 2.4.3)</name>
    <name type="common">Rhodobacter sphaeroides</name>
    <dbReference type="NCBI Taxonomy" id="349102"/>
    <lineage>
        <taxon>Bacteria</taxon>
        <taxon>Pseudomonadati</taxon>
        <taxon>Pseudomonadota</taxon>
        <taxon>Alphaproteobacteria</taxon>
        <taxon>Rhodobacterales</taxon>
        <taxon>Paracoccaceae</taxon>
        <taxon>Cereibacter</taxon>
    </lineage>
</organism>
<evidence type="ECO:0000256" key="1">
    <source>
        <dbReference type="ARBA" id="ARBA00022491"/>
    </source>
</evidence>
<dbReference type="Pfam" id="PF07378">
    <property type="entry name" value="FlbT"/>
    <property type="match status" value="1"/>
</dbReference>
<dbReference type="GO" id="GO:0048027">
    <property type="term" value="F:mRNA 5'-UTR binding"/>
    <property type="evidence" value="ECO:0007669"/>
    <property type="project" value="InterPro"/>
</dbReference>
<evidence type="ECO:0000256" key="3">
    <source>
        <dbReference type="ARBA" id="ARBA00022884"/>
    </source>
</evidence>
<name>A4WZW9_CERS5</name>
<dbReference type="HOGENOM" id="CLU_2384264_0_0_5"/>
<dbReference type="EMBL" id="CP000663">
    <property type="protein sequence ID" value="ABP72933.1"/>
    <property type="molecule type" value="Genomic_DNA"/>
</dbReference>
<accession>A4WZW9</accession>
<dbReference type="AlphaFoldDB" id="A4WZW9"/>
<dbReference type="GO" id="GO:0044781">
    <property type="term" value="P:bacterial-type flagellum organization"/>
    <property type="evidence" value="ECO:0007669"/>
    <property type="project" value="UniProtKB-KW"/>
</dbReference>
<dbReference type="GO" id="GO:1902209">
    <property type="term" value="P:negative regulation of bacterial-type flagellum assembly"/>
    <property type="evidence" value="ECO:0007669"/>
    <property type="project" value="InterPro"/>
</dbReference>